<dbReference type="GO" id="GO:0003723">
    <property type="term" value="F:RNA binding"/>
    <property type="evidence" value="ECO:0007669"/>
    <property type="project" value="TreeGrafter"/>
</dbReference>
<evidence type="ECO:0000313" key="5">
    <source>
        <dbReference type="EMBL" id="CAB4763793.1"/>
    </source>
</evidence>
<dbReference type="GO" id="GO:0003735">
    <property type="term" value="F:structural constituent of ribosome"/>
    <property type="evidence" value="ECO:0007669"/>
    <property type="project" value="InterPro"/>
</dbReference>
<evidence type="ECO:0000313" key="8">
    <source>
        <dbReference type="EMBL" id="CAB5002938.1"/>
    </source>
</evidence>
<dbReference type="InterPro" id="IPR000754">
    <property type="entry name" value="Ribosomal_uS9"/>
</dbReference>
<dbReference type="PANTHER" id="PTHR21569">
    <property type="entry name" value="RIBOSOMAL PROTEIN S9"/>
    <property type="match status" value="1"/>
</dbReference>
<evidence type="ECO:0000256" key="2">
    <source>
        <dbReference type="ARBA" id="ARBA00022980"/>
    </source>
</evidence>
<sequence length="130" mass="14437">MSKPLVQSTGRRKRAVARVRVRAGSGQVIVNGRAMDDYFPSRTHRMQVLEPMKLTETAEVYDIDITLHGGGPTGQAGAVRMGIARALIVLDAELRPSLKKAGFLTRDSREKESKKYGLKKARKAPQYSKR</sequence>
<dbReference type="InterPro" id="IPR020574">
    <property type="entry name" value="Ribosomal_uS9_CS"/>
</dbReference>
<dbReference type="Gene3D" id="3.30.230.10">
    <property type="match status" value="1"/>
</dbReference>
<comment type="similarity">
    <text evidence="1">Belongs to the universal ribosomal protein uS9 family.</text>
</comment>
<dbReference type="HAMAP" id="MF_00532_B">
    <property type="entry name" value="Ribosomal_uS9_B"/>
    <property type="match status" value="1"/>
</dbReference>
<dbReference type="InterPro" id="IPR014721">
    <property type="entry name" value="Ribsml_uS5_D2-typ_fold_subgr"/>
</dbReference>
<name>A0A6J7AQZ4_9ZZZZ</name>
<dbReference type="InterPro" id="IPR020568">
    <property type="entry name" value="Ribosomal_Su5_D2-typ_SF"/>
</dbReference>
<feature type="region of interest" description="Disordered" evidence="4">
    <location>
        <begin position="101"/>
        <end position="130"/>
    </location>
</feature>
<gene>
    <name evidence="5" type="ORF">UFOPK2754_02589</name>
    <name evidence="6" type="ORF">UFOPK3139_02370</name>
    <name evidence="7" type="ORF">UFOPK3543_02182</name>
    <name evidence="8" type="ORF">UFOPK3967_01746</name>
</gene>
<dbReference type="EMBL" id="CAFBMH010000098">
    <property type="protein sequence ID" value="CAB4922783.1"/>
    <property type="molecule type" value="Genomic_DNA"/>
</dbReference>
<dbReference type="EMBL" id="CAEZYR010000123">
    <property type="protein sequence ID" value="CAB4763793.1"/>
    <property type="molecule type" value="Genomic_DNA"/>
</dbReference>
<accession>A0A6J7AQZ4</accession>
<protein>
    <submittedName>
        <fullName evidence="6">Unannotated protein</fullName>
    </submittedName>
</protein>
<dbReference type="EMBL" id="CAFBOS010000108">
    <property type="protein sequence ID" value="CAB5002938.1"/>
    <property type="molecule type" value="Genomic_DNA"/>
</dbReference>
<dbReference type="FunFam" id="3.30.230.10:FF:000001">
    <property type="entry name" value="30S ribosomal protein S9"/>
    <property type="match status" value="1"/>
</dbReference>
<dbReference type="NCBIfam" id="NF001099">
    <property type="entry name" value="PRK00132.1"/>
    <property type="match status" value="1"/>
</dbReference>
<dbReference type="GO" id="GO:0015935">
    <property type="term" value="C:small ribosomal subunit"/>
    <property type="evidence" value="ECO:0007669"/>
    <property type="project" value="UniProtKB-ARBA"/>
</dbReference>
<evidence type="ECO:0000256" key="4">
    <source>
        <dbReference type="SAM" id="MobiDB-lite"/>
    </source>
</evidence>
<evidence type="ECO:0000256" key="1">
    <source>
        <dbReference type="ARBA" id="ARBA00005251"/>
    </source>
</evidence>
<evidence type="ECO:0000313" key="6">
    <source>
        <dbReference type="EMBL" id="CAB4835247.1"/>
    </source>
</evidence>
<dbReference type="PANTHER" id="PTHR21569:SF1">
    <property type="entry name" value="SMALL RIBOSOMAL SUBUNIT PROTEIN US9M"/>
    <property type="match status" value="1"/>
</dbReference>
<evidence type="ECO:0000256" key="3">
    <source>
        <dbReference type="ARBA" id="ARBA00023274"/>
    </source>
</evidence>
<reference evidence="6" key="1">
    <citation type="submission" date="2020-05" db="EMBL/GenBank/DDBJ databases">
        <authorList>
            <person name="Chiriac C."/>
            <person name="Salcher M."/>
            <person name="Ghai R."/>
            <person name="Kavagutti S V."/>
        </authorList>
    </citation>
    <scope>NUCLEOTIDE SEQUENCE</scope>
</reference>
<keyword evidence="2" id="KW-0689">Ribosomal protein</keyword>
<feature type="compositionally biased region" description="Basic residues" evidence="4">
    <location>
        <begin position="116"/>
        <end position="130"/>
    </location>
</feature>
<dbReference type="GO" id="GO:0006412">
    <property type="term" value="P:translation"/>
    <property type="evidence" value="ECO:0007669"/>
    <property type="project" value="InterPro"/>
</dbReference>
<dbReference type="SUPFAM" id="SSF54211">
    <property type="entry name" value="Ribosomal protein S5 domain 2-like"/>
    <property type="match status" value="1"/>
</dbReference>
<dbReference type="PROSITE" id="PS00360">
    <property type="entry name" value="RIBOSOMAL_S9"/>
    <property type="match status" value="1"/>
</dbReference>
<dbReference type="AlphaFoldDB" id="A0A6J7AQZ4"/>
<dbReference type="GO" id="GO:0005737">
    <property type="term" value="C:cytoplasm"/>
    <property type="evidence" value="ECO:0007669"/>
    <property type="project" value="UniProtKB-ARBA"/>
</dbReference>
<keyword evidence="3" id="KW-0687">Ribonucleoprotein</keyword>
<feature type="compositionally biased region" description="Basic and acidic residues" evidence="4">
    <location>
        <begin position="106"/>
        <end position="115"/>
    </location>
</feature>
<dbReference type="Pfam" id="PF00380">
    <property type="entry name" value="Ribosomal_S9"/>
    <property type="match status" value="1"/>
</dbReference>
<evidence type="ECO:0000313" key="7">
    <source>
        <dbReference type="EMBL" id="CAB4922783.1"/>
    </source>
</evidence>
<dbReference type="EMBL" id="CAFABA010000118">
    <property type="protein sequence ID" value="CAB4835247.1"/>
    <property type="molecule type" value="Genomic_DNA"/>
</dbReference>
<dbReference type="InterPro" id="IPR023035">
    <property type="entry name" value="Ribosomal_uS9_bac/plastid"/>
</dbReference>
<organism evidence="6">
    <name type="scientific">freshwater metagenome</name>
    <dbReference type="NCBI Taxonomy" id="449393"/>
    <lineage>
        <taxon>unclassified sequences</taxon>
        <taxon>metagenomes</taxon>
        <taxon>ecological metagenomes</taxon>
    </lineage>
</organism>
<proteinExistence type="inferred from homology"/>